<dbReference type="AlphaFoldDB" id="A0A1T4QWH3"/>
<dbReference type="RefSeq" id="WP_078811110.1">
    <property type="nucleotide sequence ID" value="NZ_FUWM01000034.1"/>
</dbReference>
<evidence type="ECO:0000313" key="12">
    <source>
        <dbReference type="Proteomes" id="UP000190625"/>
    </source>
</evidence>
<evidence type="ECO:0000256" key="2">
    <source>
        <dbReference type="ARBA" id="ARBA00022553"/>
    </source>
</evidence>
<feature type="repeat" description="TPR" evidence="9">
    <location>
        <begin position="165"/>
        <end position="198"/>
    </location>
</feature>
<dbReference type="InterPro" id="IPR019734">
    <property type="entry name" value="TPR_rpt"/>
</dbReference>
<evidence type="ECO:0000256" key="7">
    <source>
        <dbReference type="ARBA" id="ARBA00024867"/>
    </source>
</evidence>
<dbReference type="FunFam" id="3.40.50.2300:FF:000018">
    <property type="entry name" value="DNA-binding transcriptional regulator NtrC"/>
    <property type="match status" value="1"/>
</dbReference>
<protein>
    <recommendedName>
        <fullName evidence="1">Stage 0 sporulation protein A homolog</fullName>
    </recommendedName>
</protein>
<keyword evidence="9" id="KW-0802">TPR repeat</keyword>
<organism evidence="11 12">
    <name type="scientific">Selenihalanaerobacter shriftii</name>
    <dbReference type="NCBI Taxonomy" id="142842"/>
    <lineage>
        <taxon>Bacteria</taxon>
        <taxon>Bacillati</taxon>
        <taxon>Bacillota</taxon>
        <taxon>Clostridia</taxon>
        <taxon>Halanaerobiales</taxon>
        <taxon>Halobacteroidaceae</taxon>
        <taxon>Selenihalanaerobacter</taxon>
    </lineage>
</organism>
<keyword evidence="3" id="KW-0902">Two-component regulatory system</keyword>
<dbReference type="InterPro" id="IPR011990">
    <property type="entry name" value="TPR-like_helical_dom_sf"/>
</dbReference>
<keyword evidence="5" id="KW-0238">DNA-binding</keyword>
<dbReference type="Gene3D" id="1.25.40.10">
    <property type="entry name" value="Tetratricopeptide repeat domain"/>
    <property type="match status" value="1"/>
</dbReference>
<evidence type="ECO:0000256" key="4">
    <source>
        <dbReference type="ARBA" id="ARBA00023015"/>
    </source>
</evidence>
<dbReference type="InterPro" id="IPR011006">
    <property type="entry name" value="CheY-like_superfamily"/>
</dbReference>
<dbReference type="GO" id="GO:0006355">
    <property type="term" value="P:regulation of DNA-templated transcription"/>
    <property type="evidence" value="ECO:0007669"/>
    <property type="project" value="TreeGrafter"/>
</dbReference>
<dbReference type="EMBL" id="FUWM01000034">
    <property type="protein sequence ID" value="SKA08103.1"/>
    <property type="molecule type" value="Genomic_DNA"/>
</dbReference>
<dbReference type="SMART" id="SM00028">
    <property type="entry name" value="TPR"/>
    <property type="match status" value="2"/>
</dbReference>
<dbReference type="SUPFAM" id="SSF52172">
    <property type="entry name" value="CheY-like"/>
    <property type="match status" value="1"/>
</dbReference>
<dbReference type="Proteomes" id="UP000190625">
    <property type="component" value="Unassembled WGS sequence"/>
</dbReference>
<name>A0A1T4QWH3_9FIRM</name>
<dbReference type="Pfam" id="PF00072">
    <property type="entry name" value="Response_reg"/>
    <property type="match status" value="1"/>
</dbReference>
<dbReference type="Pfam" id="PF13181">
    <property type="entry name" value="TPR_8"/>
    <property type="match status" value="2"/>
</dbReference>
<dbReference type="InterPro" id="IPR039420">
    <property type="entry name" value="WalR-like"/>
</dbReference>
<dbReference type="GO" id="GO:0032993">
    <property type="term" value="C:protein-DNA complex"/>
    <property type="evidence" value="ECO:0007669"/>
    <property type="project" value="TreeGrafter"/>
</dbReference>
<dbReference type="PROSITE" id="PS50005">
    <property type="entry name" value="TPR"/>
    <property type="match status" value="1"/>
</dbReference>
<sequence>MVKKILIIDDEKNIRNTLRQCLQTDQYEVETAVNGEDGVRKFKKNNYDLVLLDMKMPGMDGMETLGKLKEINSKADVIMITAYGTIETAVKSMKLGACDYLRKPFSPTEIREIVDRVLDRQELQEEELTDFNSYVEFAKSCITNRKYDKAMKYLKEAISLDATKPEPFNLLGVLLEIEGKINEAQKQYRAALALDPTHKPAQDNLERTGKFDYSMRDINLGETADDEEEAE</sequence>
<dbReference type="Gene3D" id="3.40.50.2300">
    <property type="match status" value="1"/>
</dbReference>
<reference evidence="12" key="1">
    <citation type="submission" date="2017-02" db="EMBL/GenBank/DDBJ databases">
        <authorList>
            <person name="Varghese N."/>
            <person name="Submissions S."/>
        </authorList>
    </citation>
    <scope>NUCLEOTIDE SEQUENCE [LARGE SCALE GENOMIC DNA]</scope>
    <source>
        <strain evidence="12">ATCC BAA-73</strain>
    </source>
</reference>
<feature type="modified residue" description="4-aspartylphosphate" evidence="8">
    <location>
        <position position="53"/>
    </location>
</feature>
<dbReference type="InterPro" id="IPR001789">
    <property type="entry name" value="Sig_transdc_resp-reg_receiver"/>
</dbReference>
<dbReference type="GO" id="GO:0005829">
    <property type="term" value="C:cytosol"/>
    <property type="evidence" value="ECO:0007669"/>
    <property type="project" value="TreeGrafter"/>
</dbReference>
<dbReference type="OrthoDB" id="9808843at2"/>
<dbReference type="SUPFAM" id="SSF48452">
    <property type="entry name" value="TPR-like"/>
    <property type="match status" value="1"/>
</dbReference>
<keyword evidence="6" id="KW-0804">Transcription</keyword>
<gene>
    <name evidence="11" type="ORF">SAMN02745118_02724</name>
</gene>
<comment type="function">
    <text evidence="7">May play the central regulatory role in sporulation. It may be an element of the effector pathway responsible for the activation of sporulation genes in response to nutritional stress. Spo0A may act in concert with spo0H (a sigma factor) to control the expression of some genes that are critical to the sporulation process.</text>
</comment>
<dbReference type="GO" id="GO:0000156">
    <property type="term" value="F:phosphorelay response regulator activity"/>
    <property type="evidence" value="ECO:0007669"/>
    <property type="project" value="TreeGrafter"/>
</dbReference>
<dbReference type="STRING" id="142842.SAMN02745118_02724"/>
<keyword evidence="2 8" id="KW-0597">Phosphoprotein</keyword>
<evidence type="ECO:0000256" key="6">
    <source>
        <dbReference type="ARBA" id="ARBA00023163"/>
    </source>
</evidence>
<evidence type="ECO:0000256" key="1">
    <source>
        <dbReference type="ARBA" id="ARBA00018672"/>
    </source>
</evidence>
<evidence type="ECO:0000259" key="10">
    <source>
        <dbReference type="PROSITE" id="PS50110"/>
    </source>
</evidence>
<dbReference type="SMART" id="SM00448">
    <property type="entry name" value="REC"/>
    <property type="match status" value="1"/>
</dbReference>
<dbReference type="GO" id="GO:0000976">
    <property type="term" value="F:transcription cis-regulatory region binding"/>
    <property type="evidence" value="ECO:0007669"/>
    <property type="project" value="TreeGrafter"/>
</dbReference>
<dbReference type="PANTHER" id="PTHR48111">
    <property type="entry name" value="REGULATOR OF RPOS"/>
    <property type="match status" value="1"/>
</dbReference>
<keyword evidence="12" id="KW-1185">Reference proteome</keyword>
<feature type="domain" description="Response regulatory" evidence="10">
    <location>
        <begin position="4"/>
        <end position="118"/>
    </location>
</feature>
<evidence type="ECO:0000313" key="11">
    <source>
        <dbReference type="EMBL" id="SKA08103.1"/>
    </source>
</evidence>
<proteinExistence type="predicted"/>
<evidence type="ECO:0000256" key="5">
    <source>
        <dbReference type="ARBA" id="ARBA00023125"/>
    </source>
</evidence>
<accession>A0A1T4QWH3</accession>
<evidence type="ECO:0000256" key="9">
    <source>
        <dbReference type="PROSITE-ProRule" id="PRU00339"/>
    </source>
</evidence>
<dbReference type="PANTHER" id="PTHR48111:SF1">
    <property type="entry name" value="TWO-COMPONENT RESPONSE REGULATOR ORR33"/>
    <property type="match status" value="1"/>
</dbReference>
<evidence type="ECO:0000256" key="3">
    <source>
        <dbReference type="ARBA" id="ARBA00023012"/>
    </source>
</evidence>
<keyword evidence="4" id="KW-0805">Transcription regulation</keyword>
<dbReference type="PROSITE" id="PS50110">
    <property type="entry name" value="RESPONSE_REGULATORY"/>
    <property type="match status" value="1"/>
</dbReference>
<evidence type="ECO:0000256" key="8">
    <source>
        <dbReference type="PROSITE-ProRule" id="PRU00169"/>
    </source>
</evidence>